<dbReference type="InterPro" id="IPR050744">
    <property type="entry name" value="AI-2_Isomerase_LsrG"/>
</dbReference>
<dbReference type="InterPro" id="IPR007138">
    <property type="entry name" value="ABM_dom"/>
</dbReference>
<sequence length="210" mass="24496">MITQIVKFNIKDEYINQFKTLLEDDKQGGKAETGLLEMRLYQDKNAPGVFFAYERFENQNAVNYHGAQPYTQALLQALPNISESAPEVMNLKDTAPAPLHERNFKTPNSQDDIFIIFFIFKIKLQYRAQLLTQFETHITQTRSQEEGNLIFDLYTIEGQDDTLAVYEHWRKESDVWDIHFNQPYAIQTGKLMHEAVVGDLEQYMSFVTEL</sequence>
<accession>A0A0F9PQJ3</accession>
<protein>
    <recommendedName>
        <fullName evidence="1">ABM domain-containing protein</fullName>
    </recommendedName>
</protein>
<dbReference type="PANTHER" id="PTHR33336:SF3">
    <property type="entry name" value="ABM DOMAIN-CONTAINING PROTEIN"/>
    <property type="match status" value="1"/>
</dbReference>
<reference evidence="2" key="1">
    <citation type="journal article" date="2015" name="Nature">
        <title>Complex archaea that bridge the gap between prokaryotes and eukaryotes.</title>
        <authorList>
            <person name="Spang A."/>
            <person name="Saw J.H."/>
            <person name="Jorgensen S.L."/>
            <person name="Zaremba-Niedzwiedzka K."/>
            <person name="Martijn J."/>
            <person name="Lind A.E."/>
            <person name="van Eijk R."/>
            <person name="Schleper C."/>
            <person name="Guy L."/>
            <person name="Ettema T.J."/>
        </authorList>
    </citation>
    <scope>NUCLEOTIDE SEQUENCE</scope>
</reference>
<dbReference type="AlphaFoldDB" id="A0A0F9PQJ3"/>
<dbReference type="SUPFAM" id="SSF54909">
    <property type="entry name" value="Dimeric alpha+beta barrel"/>
    <property type="match status" value="2"/>
</dbReference>
<feature type="domain" description="ABM" evidence="1">
    <location>
        <begin position="120"/>
        <end position="184"/>
    </location>
</feature>
<name>A0A0F9PQJ3_9ZZZZ</name>
<proteinExistence type="predicted"/>
<evidence type="ECO:0000259" key="1">
    <source>
        <dbReference type="Pfam" id="PF03992"/>
    </source>
</evidence>
<dbReference type="InterPro" id="IPR011008">
    <property type="entry name" value="Dimeric_a/b-barrel"/>
</dbReference>
<dbReference type="EMBL" id="LAZR01002250">
    <property type="protein sequence ID" value="KKN32484.1"/>
    <property type="molecule type" value="Genomic_DNA"/>
</dbReference>
<dbReference type="PANTHER" id="PTHR33336">
    <property type="entry name" value="QUINOL MONOOXYGENASE YGIN-RELATED"/>
    <property type="match status" value="1"/>
</dbReference>
<dbReference type="GO" id="GO:0003824">
    <property type="term" value="F:catalytic activity"/>
    <property type="evidence" value="ECO:0007669"/>
    <property type="project" value="TreeGrafter"/>
</dbReference>
<feature type="domain" description="ABM" evidence="1">
    <location>
        <begin position="1"/>
        <end position="73"/>
    </location>
</feature>
<organism evidence="2">
    <name type="scientific">marine sediment metagenome</name>
    <dbReference type="NCBI Taxonomy" id="412755"/>
    <lineage>
        <taxon>unclassified sequences</taxon>
        <taxon>metagenomes</taxon>
        <taxon>ecological metagenomes</taxon>
    </lineage>
</organism>
<dbReference type="Pfam" id="PF03992">
    <property type="entry name" value="ABM"/>
    <property type="match status" value="2"/>
</dbReference>
<gene>
    <name evidence="2" type="ORF">LCGC14_0813370</name>
</gene>
<evidence type="ECO:0000313" key="2">
    <source>
        <dbReference type="EMBL" id="KKN32484.1"/>
    </source>
</evidence>
<dbReference type="Gene3D" id="3.30.70.100">
    <property type="match status" value="1"/>
</dbReference>
<comment type="caution">
    <text evidence="2">The sequence shown here is derived from an EMBL/GenBank/DDBJ whole genome shotgun (WGS) entry which is preliminary data.</text>
</comment>